<proteinExistence type="predicted"/>
<keyword evidence="2" id="KW-1185">Reference proteome</keyword>
<dbReference type="Proteomes" id="UP001196097">
    <property type="component" value="Chromosome"/>
</dbReference>
<evidence type="ECO:0000313" key="1">
    <source>
        <dbReference type="EMBL" id="XRP72619.1"/>
    </source>
</evidence>
<gene>
    <name evidence="1" type="ORF">HF292_012605</name>
</gene>
<accession>A0ACD5IJF1</accession>
<evidence type="ECO:0000313" key="2">
    <source>
        <dbReference type="Proteomes" id="UP001196097"/>
    </source>
</evidence>
<protein>
    <submittedName>
        <fullName evidence="1">Uncharacterized protein</fullName>
    </submittedName>
</protein>
<organism evidence="1 2">
    <name type="scientific">Acidithiobacillus ferruginosus</name>
    <dbReference type="NCBI Taxonomy" id="3063951"/>
    <lineage>
        <taxon>Bacteria</taxon>
        <taxon>Pseudomonadati</taxon>
        <taxon>Pseudomonadota</taxon>
        <taxon>Acidithiobacillia</taxon>
        <taxon>Acidithiobacillales</taxon>
        <taxon>Acidithiobacillaceae</taxon>
        <taxon>Acidithiobacillus</taxon>
    </lineage>
</organism>
<reference evidence="1 2" key="1">
    <citation type="journal article" date="2021" name="ISME J.">
        <title>Genomic evolution of the class Acidithiobacillia: deep-branching Proteobacteria living in extreme acidic conditions.</title>
        <authorList>
            <person name="Moya-Beltran A."/>
            <person name="Beard S."/>
            <person name="Rojas-Villalobos C."/>
            <person name="Issotta F."/>
            <person name="Gallardo Y."/>
            <person name="Ulloa R."/>
            <person name="Giaveno A."/>
            <person name="Degli Esposti M."/>
            <person name="Johnson D.B."/>
            <person name="Quatrini R."/>
        </authorList>
    </citation>
    <scope>NUCLEOTIDE SEQUENCE [LARGE SCALE GENOMIC DNA]</scope>
    <source>
        <strain evidence="1 2">CF3</strain>
    </source>
</reference>
<sequence length="173" mass="19175">MARDGRRPTWAIFLLLGVVLTVTLQLASGLLLALGWIWLLPFHIIDGQVAALFLAGEWSWLLGSGAGRRSAARIFLLSAATRRRVARQWSNLGRNWGRDGAPLREGLDAAVAGIFLLLASVTVILGILLWRGAGDLLPWHRTLAAFLLLLWVLHLAFSIIDHWPRRHRKGVSP</sequence>
<name>A0ACD5IJF1_9PROT</name>
<dbReference type="EMBL" id="CP130946">
    <property type="protein sequence ID" value="XRP72619.1"/>
    <property type="molecule type" value="Genomic_DNA"/>
</dbReference>